<dbReference type="SFLD" id="SFLDG01142">
    <property type="entry name" value="C2.B.2:_Mannosyl-3-phosphoglyc"/>
    <property type="match status" value="1"/>
</dbReference>
<evidence type="ECO:0000256" key="2">
    <source>
        <dbReference type="ARBA" id="ARBA00022801"/>
    </source>
</evidence>
<evidence type="ECO:0000313" key="4">
    <source>
        <dbReference type="EMBL" id="QEG42442.1"/>
    </source>
</evidence>
<dbReference type="EC" id="3.1.3.70" evidence="4"/>
<dbReference type="InterPro" id="IPR023214">
    <property type="entry name" value="HAD_sf"/>
</dbReference>
<dbReference type="RefSeq" id="WP_068141047.1">
    <property type="nucleotide sequence ID" value="NZ_CP042914.1"/>
</dbReference>
<dbReference type="KEGG" id="rul:UC8_44810"/>
<name>A0A5B9QWS3_9BACT</name>
<proteinExistence type="predicted"/>
<dbReference type="PANTHER" id="PTHR10000:SF8">
    <property type="entry name" value="HAD SUPERFAMILY HYDROLASE-LIKE, TYPE 3"/>
    <property type="match status" value="1"/>
</dbReference>
<dbReference type="GO" id="GO:0050531">
    <property type="term" value="F:mannosyl-3-phosphoglycerate phosphatase activity"/>
    <property type="evidence" value="ECO:0007669"/>
    <property type="project" value="UniProtKB-EC"/>
</dbReference>
<dbReference type="GO" id="GO:0000287">
    <property type="term" value="F:magnesium ion binding"/>
    <property type="evidence" value="ECO:0007669"/>
    <property type="project" value="TreeGrafter"/>
</dbReference>
<keyword evidence="2 4" id="KW-0378">Hydrolase</keyword>
<dbReference type="SFLD" id="SFLDS00003">
    <property type="entry name" value="Haloacid_Dehalogenase"/>
    <property type="match status" value="1"/>
</dbReference>
<dbReference type="InterPro" id="IPR036412">
    <property type="entry name" value="HAD-like_sf"/>
</dbReference>
<dbReference type="OrthoDB" id="193379at2"/>
<dbReference type="NCBIfam" id="TIGR01486">
    <property type="entry name" value="HAD-SF-IIB-MPGP"/>
    <property type="match status" value="1"/>
</dbReference>
<dbReference type="GO" id="GO:0005829">
    <property type="term" value="C:cytosol"/>
    <property type="evidence" value="ECO:0007669"/>
    <property type="project" value="TreeGrafter"/>
</dbReference>
<evidence type="ECO:0000256" key="1">
    <source>
        <dbReference type="ARBA" id="ARBA00022723"/>
    </source>
</evidence>
<organism evidence="4 5">
    <name type="scientific">Roseimaritima ulvae</name>
    <dbReference type="NCBI Taxonomy" id="980254"/>
    <lineage>
        <taxon>Bacteria</taxon>
        <taxon>Pseudomonadati</taxon>
        <taxon>Planctomycetota</taxon>
        <taxon>Planctomycetia</taxon>
        <taxon>Pirellulales</taxon>
        <taxon>Pirellulaceae</taxon>
        <taxon>Roseimaritima</taxon>
    </lineage>
</organism>
<dbReference type="InterPro" id="IPR006379">
    <property type="entry name" value="HAD-SF_hydro_IIB"/>
</dbReference>
<dbReference type="AlphaFoldDB" id="A0A5B9QWS3"/>
<dbReference type="SUPFAM" id="SSF56784">
    <property type="entry name" value="HAD-like"/>
    <property type="match status" value="1"/>
</dbReference>
<evidence type="ECO:0000313" key="5">
    <source>
        <dbReference type="Proteomes" id="UP000325286"/>
    </source>
</evidence>
<reference evidence="4 5" key="1">
    <citation type="submission" date="2019-08" db="EMBL/GenBank/DDBJ databases">
        <title>Deep-cultivation of Planctomycetes and their phenomic and genomic characterization uncovers novel biology.</title>
        <authorList>
            <person name="Wiegand S."/>
            <person name="Jogler M."/>
            <person name="Boedeker C."/>
            <person name="Pinto D."/>
            <person name="Vollmers J."/>
            <person name="Rivas-Marin E."/>
            <person name="Kohn T."/>
            <person name="Peeters S.H."/>
            <person name="Heuer A."/>
            <person name="Rast P."/>
            <person name="Oberbeckmann S."/>
            <person name="Bunk B."/>
            <person name="Jeske O."/>
            <person name="Meyerdierks A."/>
            <person name="Storesund J.E."/>
            <person name="Kallscheuer N."/>
            <person name="Luecker S."/>
            <person name="Lage O.M."/>
            <person name="Pohl T."/>
            <person name="Merkel B.J."/>
            <person name="Hornburger P."/>
            <person name="Mueller R.-W."/>
            <person name="Bruemmer F."/>
            <person name="Labrenz M."/>
            <person name="Spormann A.M."/>
            <person name="Op den Camp H."/>
            <person name="Overmann J."/>
            <person name="Amann R."/>
            <person name="Jetten M.S.M."/>
            <person name="Mascher T."/>
            <person name="Medema M.H."/>
            <person name="Devos D.P."/>
            <person name="Kaster A.-K."/>
            <person name="Ovreas L."/>
            <person name="Rohde M."/>
            <person name="Galperin M.Y."/>
            <person name="Jogler C."/>
        </authorList>
    </citation>
    <scope>NUCLEOTIDE SEQUENCE [LARGE SCALE GENOMIC DNA]</scope>
    <source>
        <strain evidence="4 5">UC8</strain>
    </source>
</reference>
<dbReference type="SFLD" id="SFLDG01140">
    <property type="entry name" value="C2.B:_Phosphomannomutase_and_P"/>
    <property type="match status" value="1"/>
</dbReference>
<dbReference type="Gene3D" id="3.30.980.20">
    <property type="entry name" value="Putative mannosyl-3-phosphoglycerate phosphatase, domain 2"/>
    <property type="match status" value="1"/>
</dbReference>
<accession>A0A5B9QWS3</accession>
<evidence type="ECO:0000256" key="3">
    <source>
        <dbReference type="ARBA" id="ARBA00022842"/>
    </source>
</evidence>
<dbReference type="Gene3D" id="3.40.50.1000">
    <property type="entry name" value="HAD superfamily/HAD-like"/>
    <property type="match status" value="1"/>
</dbReference>
<dbReference type="NCBIfam" id="TIGR01484">
    <property type="entry name" value="HAD-SF-IIB"/>
    <property type="match status" value="1"/>
</dbReference>
<sequence length="269" mass="28770">MNSSSSSPASPQTRNRWLVFTDLDACLLNEHDYSWQGARSALQFLAETNIPLVLASSKTLAEMQPLATELGIATPLICENGGAVLWPDGRCQTLGTSRDKILEVLAPLAASYRFRTFDQLQAAGIASLTGLTLEQARLANQRMATEPLQWDDALENIPAFTAAVAESGLTVTKGGRFWHVAGDNNKAEGLRQVRDWYRQRGDSDIVTVALGDSPNDIEMLKAADVAIVIPGGDGQAKIDFAHACQHVAPRTGSEGWGAAVLQVLGAAAD</sequence>
<dbReference type="InterPro" id="IPR006381">
    <property type="entry name" value="HAD-SF-IIB-MPGP"/>
</dbReference>
<dbReference type="EMBL" id="CP042914">
    <property type="protein sequence ID" value="QEG42442.1"/>
    <property type="molecule type" value="Genomic_DNA"/>
</dbReference>
<protein>
    <submittedName>
        <fullName evidence="4">Glucosyl-3-phosphoglycerate/mannosyl-3-phosphoglycerate phosphatase</fullName>
        <ecNumber evidence="4">3.1.3.70</ecNumber>
    </submittedName>
</protein>
<dbReference type="Proteomes" id="UP000325286">
    <property type="component" value="Chromosome"/>
</dbReference>
<gene>
    <name evidence="4" type="primary">gpgP</name>
    <name evidence="4" type="ORF">UC8_44810</name>
</gene>
<keyword evidence="1" id="KW-0479">Metal-binding</keyword>
<dbReference type="Pfam" id="PF08282">
    <property type="entry name" value="Hydrolase_3"/>
    <property type="match status" value="2"/>
</dbReference>
<keyword evidence="5" id="KW-1185">Reference proteome</keyword>
<dbReference type="GO" id="GO:0051479">
    <property type="term" value="P:mannosylglycerate biosynthetic process"/>
    <property type="evidence" value="ECO:0007669"/>
    <property type="project" value="InterPro"/>
</dbReference>
<dbReference type="PANTHER" id="PTHR10000">
    <property type="entry name" value="PHOSPHOSERINE PHOSPHATASE"/>
    <property type="match status" value="1"/>
</dbReference>
<keyword evidence="3" id="KW-0460">Magnesium</keyword>